<protein>
    <recommendedName>
        <fullName evidence="1">6-hydroxymethylpterin diphosphokinase MptE-like domain-containing protein</fullName>
    </recommendedName>
</protein>
<dbReference type="Pfam" id="PF01973">
    <property type="entry name" value="MptE-like"/>
    <property type="match status" value="1"/>
</dbReference>
<organism evidence="2">
    <name type="scientific">viral metagenome</name>
    <dbReference type="NCBI Taxonomy" id="1070528"/>
    <lineage>
        <taxon>unclassified sequences</taxon>
        <taxon>metagenomes</taxon>
        <taxon>organismal metagenomes</taxon>
    </lineage>
</organism>
<dbReference type="EMBL" id="MT141488">
    <property type="protein sequence ID" value="QJA63024.1"/>
    <property type="molecule type" value="Genomic_DNA"/>
</dbReference>
<proteinExistence type="predicted"/>
<evidence type="ECO:0000259" key="1">
    <source>
        <dbReference type="Pfam" id="PF01973"/>
    </source>
</evidence>
<reference evidence="2" key="1">
    <citation type="submission" date="2020-03" db="EMBL/GenBank/DDBJ databases">
        <title>The deep terrestrial virosphere.</title>
        <authorList>
            <person name="Holmfeldt K."/>
            <person name="Nilsson E."/>
            <person name="Simone D."/>
            <person name="Lopez-Fernandez M."/>
            <person name="Wu X."/>
            <person name="de Brujin I."/>
            <person name="Lundin D."/>
            <person name="Andersson A."/>
            <person name="Bertilsson S."/>
            <person name="Dopson M."/>
        </authorList>
    </citation>
    <scope>NUCLEOTIDE SEQUENCE</scope>
    <source>
        <strain evidence="2">MM415B00664</strain>
    </source>
</reference>
<name>A0A6M3J096_9ZZZZ</name>
<evidence type="ECO:0000313" key="2">
    <source>
        <dbReference type="EMBL" id="QJA63024.1"/>
    </source>
</evidence>
<sequence>MHTSYEDLIKCNPKIGELADANLYEFLSNCNTKTEDALLETWRRHLKENLGLLEKHGLVNDGCKGFGHNKATIAIGAGPSLHRHTKKIMELCQWNARFEIKHQPFIFMCSNHQFKPYLDEGIIPHFVILVDASESDAVYEQLCEKIPLRGHNTVLCCSLYANPKITKKWDKRGGLIQFFAPMGEKIIEEIPEAKGKQIMQGGNVMNASWVIGYGVMGSRIFMALGNDLSYPTSDDVEERRKGYYADGNYSTNLASNRDEAARQFMWMGFEMRNDPFTGKPRIDMKPRSTVQSLYGYKNWLEINIGIQESYAKSFHYYNCSEEGILGVVAKDRTKESLEDKENWILLDEVYPKHYHTTTFEDATSQFITMREIWRQSQIQGLGVNRVTHLPQKTDIARLVDPTRSGVTQSGIII</sequence>
<feature type="domain" description="6-hydroxymethylpterin diphosphokinase MptE-like" evidence="1">
    <location>
        <begin position="62"/>
        <end position="231"/>
    </location>
</feature>
<accession>A0A6M3J096</accession>
<gene>
    <name evidence="2" type="ORF">MM415B00664_0015</name>
</gene>
<dbReference type="AlphaFoldDB" id="A0A6M3J096"/>
<dbReference type="InterPro" id="IPR002826">
    <property type="entry name" value="MptE-like"/>
</dbReference>